<keyword evidence="2 3" id="KW-0378">Hydrolase</keyword>
<feature type="domain" description="Carboxylesterase type B" evidence="4">
    <location>
        <begin position="25"/>
        <end position="313"/>
    </location>
</feature>
<evidence type="ECO:0000256" key="3">
    <source>
        <dbReference type="RuleBase" id="RU361235"/>
    </source>
</evidence>
<evidence type="ECO:0000259" key="4">
    <source>
        <dbReference type="Pfam" id="PF00135"/>
    </source>
</evidence>
<evidence type="ECO:0000313" key="6">
    <source>
        <dbReference type="Proteomes" id="UP000093795"/>
    </source>
</evidence>
<gene>
    <name evidence="5" type="ORF">A9X01_11265</name>
</gene>
<evidence type="ECO:0000313" key="5">
    <source>
        <dbReference type="EMBL" id="OBI90765.1"/>
    </source>
</evidence>
<dbReference type="Pfam" id="PF00135">
    <property type="entry name" value="COesterase"/>
    <property type="match status" value="1"/>
</dbReference>
<accession>A0A1A3CVC5</accession>
<dbReference type="InterPro" id="IPR050309">
    <property type="entry name" value="Type-B_Carboxylest/Lipase"/>
</dbReference>
<dbReference type="ESTHER" id="mycas-a0a1a3cvc5">
    <property type="family name" value="Carb_B_Bacteria"/>
</dbReference>
<comment type="caution">
    <text evidence="5">The sequence shown here is derived from an EMBL/GenBank/DDBJ whole genome shotgun (WGS) entry which is preliminary data.</text>
</comment>
<dbReference type="SUPFAM" id="SSF53474">
    <property type="entry name" value="alpha/beta-Hydrolases"/>
    <property type="match status" value="1"/>
</dbReference>
<dbReference type="PANTHER" id="PTHR11559">
    <property type="entry name" value="CARBOXYLESTERASE"/>
    <property type="match status" value="1"/>
</dbReference>
<dbReference type="GO" id="GO:0016787">
    <property type="term" value="F:hydrolase activity"/>
    <property type="evidence" value="ECO:0007669"/>
    <property type="project" value="UniProtKB-KW"/>
</dbReference>
<dbReference type="EC" id="3.1.1.-" evidence="3"/>
<name>A0A1A3CVC5_MYCAS</name>
<proteinExistence type="inferred from homology"/>
<evidence type="ECO:0000256" key="2">
    <source>
        <dbReference type="ARBA" id="ARBA00022801"/>
    </source>
</evidence>
<reference evidence="5 6" key="1">
    <citation type="submission" date="2016-06" db="EMBL/GenBank/DDBJ databases">
        <authorList>
            <person name="Kjaerup R.B."/>
            <person name="Dalgaard T.S."/>
            <person name="Juul-Madsen H.R."/>
        </authorList>
    </citation>
    <scope>NUCLEOTIDE SEQUENCE [LARGE SCALE GENOMIC DNA]</scope>
    <source>
        <strain evidence="5 6">1081914.2</strain>
    </source>
</reference>
<dbReference type="OrthoDB" id="3199405at2"/>
<dbReference type="AlphaFoldDB" id="A0A1A3CVC5"/>
<protein>
    <recommendedName>
        <fullName evidence="3">Carboxylic ester hydrolase</fullName>
        <ecNumber evidence="3">3.1.1.-</ecNumber>
    </recommendedName>
</protein>
<comment type="similarity">
    <text evidence="1 3">Belongs to the type-B carboxylesterase/lipase family.</text>
</comment>
<dbReference type="EMBL" id="LZKQ01000033">
    <property type="protein sequence ID" value="OBI90765.1"/>
    <property type="molecule type" value="Genomic_DNA"/>
</dbReference>
<sequence>MARRRLATNSGPVLVDDDGTLIRARGIPYATASRFGAPVPALPHTDDLDATRRGPVCPQLPSRLEFVTGPVVAGLPQREQCQVLSVTAPSNAQDLPVMVWFHGGAYVSGSGEAPKYDPDALVAEGRVVVVTVTYRLGIFGYLTPDADGDANLGLRDQILALHWVQHNIAAFGGDRSRVTIFGQSAGGDSVLSLILSDGTAGLFHRAILQSAPLGLRRGREAMTAAMRDSANEALGGVSPTEASVGQLLDAQMAAVTTAQRFGARGGFPFAPIAGMAPLPAAHAERRRLLDVASEIEILAGYTRHDAAPFVALDPRGRRLRWLGKAGTGLVVRAITNRIFGRPALDLAKLWLSAGGQAATFRVEWSPAGAPLGACHCIELPLLFGSPPSWADAPMLGPGSDPIDADLARTTRGRWAAFAHHNISALGGTALRI</sequence>
<dbReference type="RefSeq" id="WP_065119202.1">
    <property type="nucleotide sequence ID" value="NZ_LZKQ01000033.1"/>
</dbReference>
<dbReference type="Gene3D" id="3.40.50.1820">
    <property type="entry name" value="alpha/beta hydrolase"/>
    <property type="match status" value="1"/>
</dbReference>
<dbReference type="InterPro" id="IPR029058">
    <property type="entry name" value="AB_hydrolase_fold"/>
</dbReference>
<dbReference type="InterPro" id="IPR002018">
    <property type="entry name" value="CarbesteraseB"/>
</dbReference>
<dbReference type="InterPro" id="IPR019826">
    <property type="entry name" value="Carboxylesterase_B_AS"/>
</dbReference>
<organism evidence="5 6">
    <name type="scientific">Mycobacterium asiaticum</name>
    <dbReference type="NCBI Taxonomy" id="1790"/>
    <lineage>
        <taxon>Bacteria</taxon>
        <taxon>Bacillati</taxon>
        <taxon>Actinomycetota</taxon>
        <taxon>Actinomycetes</taxon>
        <taxon>Mycobacteriales</taxon>
        <taxon>Mycobacteriaceae</taxon>
        <taxon>Mycobacterium</taxon>
    </lineage>
</organism>
<dbReference type="Proteomes" id="UP000093795">
    <property type="component" value="Unassembled WGS sequence"/>
</dbReference>
<dbReference type="PROSITE" id="PS00122">
    <property type="entry name" value="CARBOXYLESTERASE_B_1"/>
    <property type="match status" value="1"/>
</dbReference>
<dbReference type="STRING" id="1790.A5645_11385"/>
<evidence type="ECO:0000256" key="1">
    <source>
        <dbReference type="ARBA" id="ARBA00005964"/>
    </source>
</evidence>